<sequence>MSRILFLHWKAHFPFPVSEYRSLLRGGNCQSAIVTVLMCHKSGSMTSWAAQQPRETEVVIFTFHRRSS</sequence>
<evidence type="ECO:0000313" key="1">
    <source>
        <dbReference type="EMBL" id="KIM82267.1"/>
    </source>
</evidence>
<proteinExistence type="predicted"/>
<keyword evidence="2" id="KW-1185">Reference proteome</keyword>
<gene>
    <name evidence="1" type="ORF">PILCRDRAFT_474443</name>
</gene>
<evidence type="ECO:0000313" key="2">
    <source>
        <dbReference type="Proteomes" id="UP000054166"/>
    </source>
</evidence>
<reference evidence="2" key="2">
    <citation type="submission" date="2015-01" db="EMBL/GenBank/DDBJ databases">
        <title>Evolutionary Origins and Diversification of the Mycorrhizal Mutualists.</title>
        <authorList>
            <consortium name="DOE Joint Genome Institute"/>
            <consortium name="Mycorrhizal Genomics Consortium"/>
            <person name="Kohler A."/>
            <person name="Kuo A."/>
            <person name="Nagy L.G."/>
            <person name="Floudas D."/>
            <person name="Copeland A."/>
            <person name="Barry K.W."/>
            <person name="Cichocki N."/>
            <person name="Veneault-Fourrey C."/>
            <person name="LaButti K."/>
            <person name="Lindquist E.A."/>
            <person name="Lipzen A."/>
            <person name="Lundell T."/>
            <person name="Morin E."/>
            <person name="Murat C."/>
            <person name="Riley R."/>
            <person name="Ohm R."/>
            <person name="Sun H."/>
            <person name="Tunlid A."/>
            <person name="Henrissat B."/>
            <person name="Grigoriev I.V."/>
            <person name="Hibbett D.S."/>
            <person name="Martin F."/>
        </authorList>
    </citation>
    <scope>NUCLEOTIDE SEQUENCE [LARGE SCALE GENOMIC DNA]</scope>
    <source>
        <strain evidence="2">F 1598</strain>
    </source>
</reference>
<protein>
    <submittedName>
        <fullName evidence="1">Uncharacterized protein</fullName>
    </submittedName>
</protein>
<reference evidence="1 2" key="1">
    <citation type="submission" date="2014-04" db="EMBL/GenBank/DDBJ databases">
        <authorList>
            <consortium name="DOE Joint Genome Institute"/>
            <person name="Kuo A."/>
            <person name="Tarkka M."/>
            <person name="Buscot F."/>
            <person name="Kohler A."/>
            <person name="Nagy L.G."/>
            <person name="Floudas D."/>
            <person name="Copeland A."/>
            <person name="Barry K.W."/>
            <person name="Cichocki N."/>
            <person name="Veneault-Fourrey C."/>
            <person name="LaButti K."/>
            <person name="Lindquist E.A."/>
            <person name="Lipzen A."/>
            <person name="Lundell T."/>
            <person name="Morin E."/>
            <person name="Murat C."/>
            <person name="Sun H."/>
            <person name="Tunlid A."/>
            <person name="Henrissat B."/>
            <person name="Grigoriev I.V."/>
            <person name="Hibbett D.S."/>
            <person name="Martin F."/>
            <person name="Nordberg H.P."/>
            <person name="Cantor M.N."/>
            <person name="Hua S.X."/>
        </authorList>
    </citation>
    <scope>NUCLEOTIDE SEQUENCE [LARGE SCALE GENOMIC DNA]</scope>
    <source>
        <strain evidence="1 2">F 1598</strain>
    </source>
</reference>
<dbReference type="EMBL" id="KN832995">
    <property type="protein sequence ID" value="KIM82267.1"/>
    <property type="molecule type" value="Genomic_DNA"/>
</dbReference>
<dbReference type="InParanoid" id="A0A0C3BY30"/>
<dbReference type="AlphaFoldDB" id="A0A0C3BY30"/>
<dbReference type="Proteomes" id="UP000054166">
    <property type="component" value="Unassembled WGS sequence"/>
</dbReference>
<organism evidence="1 2">
    <name type="scientific">Piloderma croceum (strain F 1598)</name>
    <dbReference type="NCBI Taxonomy" id="765440"/>
    <lineage>
        <taxon>Eukaryota</taxon>
        <taxon>Fungi</taxon>
        <taxon>Dikarya</taxon>
        <taxon>Basidiomycota</taxon>
        <taxon>Agaricomycotina</taxon>
        <taxon>Agaricomycetes</taxon>
        <taxon>Agaricomycetidae</taxon>
        <taxon>Atheliales</taxon>
        <taxon>Atheliaceae</taxon>
        <taxon>Piloderma</taxon>
    </lineage>
</organism>
<dbReference type="HOGENOM" id="CLU_2794826_0_0_1"/>
<accession>A0A0C3BY30</accession>
<name>A0A0C3BY30_PILCF</name>